<sequence>MAGFGMLLRDSRFKGDLTWEGVRILAAGAKGADEDGDRAEMIRMVRTCQMLAK</sequence>
<accession>A0A5K8ALW9</accession>
<dbReference type="Pfam" id="PF12034">
    <property type="entry name" value="YfbK_C"/>
    <property type="match status" value="1"/>
</dbReference>
<feature type="domain" description="Uncharacterized protein YfbK C-terminal" evidence="1">
    <location>
        <begin position="2"/>
        <end position="50"/>
    </location>
</feature>
<protein>
    <recommendedName>
        <fullName evidence="1">Uncharacterized protein YfbK C-terminal domain-containing protein</fullName>
    </recommendedName>
</protein>
<gene>
    <name evidence="2" type="ORF">DSCOOX_60100</name>
</gene>
<evidence type="ECO:0000259" key="1">
    <source>
        <dbReference type="Pfam" id="PF12034"/>
    </source>
</evidence>
<organism evidence="2 3">
    <name type="scientific">Desulfosarcina ovata subsp. ovata</name>
    <dbReference type="NCBI Taxonomy" id="2752305"/>
    <lineage>
        <taxon>Bacteria</taxon>
        <taxon>Pseudomonadati</taxon>
        <taxon>Thermodesulfobacteriota</taxon>
        <taxon>Desulfobacteria</taxon>
        <taxon>Desulfobacterales</taxon>
        <taxon>Desulfosarcinaceae</taxon>
        <taxon>Desulfosarcina</taxon>
    </lineage>
</organism>
<name>A0A5K8ALW9_9BACT</name>
<proteinExistence type="predicted"/>
<dbReference type="InterPro" id="IPR021908">
    <property type="entry name" value="YfbK_C"/>
</dbReference>
<reference evidence="2 3" key="1">
    <citation type="submission" date="2019-11" db="EMBL/GenBank/DDBJ databases">
        <title>Comparative genomics of hydrocarbon-degrading Desulfosarcina strains.</title>
        <authorList>
            <person name="Watanabe M."/>
            <person name="Kojima H."/>
            <person name="Fukui M."/>
        </authorList>
    </citation>
    <scope>NUCLEOTIDE SEQUENCE [LARGE SCALE GENOMIC DNA]</scope>
    <source>
        <strain evidence="3">oXyS1</strain>
    </source>
</reference>
<evidence type="ECO:0000313" key="3">
    <source>
        <dbReference type="Proteomes" id="UP000422108"/>
    </source>
</evidence>
<dbReference type="EMBL" id="AP021879">
    <property type="protein sequence ID" value="BBO92830.1"/>
    <property type="molecule type" value="Genomic_DNA"/>
</dbReference>
<evidence type="ECO:0000313" key="2">
    <source>
        <dbReference type="EMBL" id="BBO92830.1"/>
    </source>
</evidence>
<keyword evidence="3" id="KW-1185">Reference proteome</keyword>
<dbReference type="AlphaFoldDB" id="A0A5K8ALW9"/>
<dbReference type="Proteomes" id="UP000422108">
    <property type="component" value="Chromosome"/>
</dbReference>